<feature type="compositionally biased region" description="Polar residues" evidence="1">
    <location>
        <begin position="147"/>
        <end position="162"/>
    </location>
</feature>
<evidence type="ECO:0000256" key="2">
    <source>
        <dbReference type="SAM" id="Phobius"/>
    </source>
</evidence>
<dbReference type="Proteomes" id="UP000662466">
    <property type="component" value="Unassembled WGS sequence"/>
</dbReference>
<evidence type="ECO:0000256" key="1">
    <source>
        <dbReference type="SAM" id="MobiDB-lite"/>
    </source>
</evidence>
<accession>A0A8H6UUW3</accession>
<protein>
    <submittedName>
        <fullName evidence="3">Uncharacterized protein</fullName>
    </submittedName>
</protein>
<evidence type="ECO:0000313" key="4">
    <source>
        <dbReference type="Proteomes" id="UP000662466"/>
    </source>
</evidence>
<reference evidence="3" key="1">
    <citation type="submission" date="2020-06" db="EMBL/GenBank/DDBJ databases">
        <title>Draft genome sequences of strains closely related to Aspergillus parafelis and Aspergillus hiratsukae.</title>
        <authorList>
            <person name="Dos Santos R.A.C."/>
            <person name="Rivero-Menendez O."/>
            <person name="Steenwyk J.L."/>
            <person name="Mead M.E."/>
            <person name="Goldman G.H."/>
            <person name="Alastruey-Izquierdo A."/>
            <person name="Rokas A."/>
        </authorList>
    </citation>
    <scope>NUCLEOTIDE SEQUENCE</scope>
    <source>
        <strain evidence="3">CNM-CM6106</strain>
    </source>
</reference>
<feature type="compositionally biased region" description="Pro residues" evidence="1">
    <location>
        <begin position="168"/>
        <end position="185"/>
    </location>
</feature>
<proteinExistence type="predicted"/>
<dbReference type="EMBL" id="JACBAF010002199">
    <property type="protein sequence ID" value="KAF7163925.1"/>
    <property type="molecule type" value="Genomic_DNA"/>
</dbReference>
<comment type="caution">
    <text evidence="3">The sequence shown here is derived from an EMBL/GenBank/DDBJ whole genome shotgun (WGS) entry which is preliminary data.</text>
</comment>
<organism evidence="3 4">
    <name type="scientific">Aspergillus hiratsukae</name>
    <dbReference type="NCBI Taxonomy" id="1194566"/>
    <lineage>
        <taxon>Eukaryota</taxon>
        <taxon>Fungi</taxon>
        <taxon>Dikarya</taxon>
        <taxon>Ascomycota</taxon>
        <taxon>Pezizomycotina</taxon>
        <taxon>Eurotiomycetes</taxon>
        <taxon>Eurotiomycetidae</taxon>
        <taxon>Eurotiales</taxon>
        <taxon>Aspergillaceae</taxon>
        <taxon>Aspergillus</taxon>
        <taxon>Aspergillus subgen. Fumigati</taxon>
    </lineage>
</organism>
<name>A0A8H6UUW3_9EURO</name>
<keyword evidence="2" id="KW-0812">Transmembrane</keyword>
<sequence>MGPAIWAKRQEEESDGKFHFTTQSKVGLAFFGVGCLWCIAFGFFWYRNKARKSKHFCIFRFPRAAPSIPPLLPSTIEPSPPNLQLDNSATRQIAQNDDASVPAHTIPEPYPAYPRPPRVRPRVRRPDSPRPSMIPMNNETPDEAYQVQHQTTETLSDRQLPTQDEPEQLPPYEPSPPPYSPYPWR</sequence>
<feature type="transmembrane region" description="Helical" evidence="2">
    <location>
        <begin position="26"/>
        <end position="46"/>
    </location>
</feature>
<dbReference type="AlphaFoldDB" id="A0A8H6UUW3"/>
<gene>
    <name evidence="3" type="ORF">CNMCM6106_000697</name>
</gene>
<keyword evidence="2" id="KW-0472">Membrane</keyword>
<evidence type="ECO:0000313" key="3">
    <source>
        <dbReference type="EMBL" id="KAF7163925.1"/>
    </source>
</evidence>
<keyword evidence="2" id="KW-1133">Transmembrane helix</keyword>
<feature type="region of interest" description="Disordered" evidence="1">
    <location>
        <begin position="97"/>
        <end position="185"/>
    </location>
</feature>